<accession>A0A0N8H872</accession>
<evidence type="ECO:0000313" key="1">
    <source>
        <dbReference type="EMBL" id="KPM43764.1"/>
    </source>
</evidence>
<dbReference type="AlphaFoldDB" id="A0A0N8H872"/>
<evidence type="ECO:0008006" key="3">
    <source>
        <dbReference type="Google" id="ProtNLM"/>
    </source>
</evidence>
<keyword evidence="2" id="KW-1185">Reference proteome</keyword>
<gene>
    <name evidence="1" type="ORF">AK830_g2790</name>
</gene>
<sequence>MSLFRLPSENLDQIFDLVGSSFFRQDLSRLTVSKQWLEFAHRACFKYISLTEENIQLLPSSEGAIYNSALQPSYLKSLDLSLKLRGYQYWLSQQAPQPALESEHLDGYVPNNLAPELASIRIWAEAMNHGLTQLATMIRRTGALQTLRIRAWCSPDSGDYPRTDDALPSPPIRALLSLDSLRVLVLDLDAQFLCDPWQRRSEVHICPTIGTLLRTLNTLHVRMPHICLDALKPDGHDKLRLRNLAINLSMSRELGGALQVHYAKRCDDRNSTIRKLLPDMRQQAKVVASRMSAPKTVRILTHTLPIFRKHSLDVLTDRTMLMHSDMAWDEDGVTIDEDLQSNHGSSVNNLTSYCHE</sequence>
<organism evidence="1 2">
    <name type="scientific">Neonectria ditissima</name>
    <dbReference type="NCBI Taxonomy" id="78410"/>
    <lineage>
        <taxon>Eukaryota</taxon>
        <taxon>Fungi</taxon>
        <taxon>Dikarya</taxon>
        <taxon>Ascomycota</taxon>
        <taxon>Pezizomycotina</taxon>
        <taxon>Sordariomycetes</taxon>
        <taxon>Hypocreomycetidae</taxon>
        <taxon>Hypocreales</taxon>
        <taxon>Nectriaceae</taxon>
        <taxon>Neonectria</taxon>
    </lineage>
</organism>
<comment type="caution">
    <text evidence="1">The sequence shown here is derived from an EMBL/GenBank/DDBJ whole genome shotgun (WGS) entry which is preliminary data.</text>
</comment>
<name>A0A0N8H872_9HYPO</name>
<evidence type="ECO:0000313" key="2">
    <source>
        <dbReference type="Proteomes" id="UP000050424"/>
    </source>
</evidence>
<proteinExistence type="predicted"/>
<dbReference type="STRING" id="78410.A0A0N8H872"/>
<reference evidence="1 2" key="1">
    <citation type="submission" date="2015-09" db="EMBL/GenBank/DDBJ databases">
        <title>Draft genome of a European isolate of the apple canker pathogen Neonectria ditissima.</title>
        <authorList>
            <person name="Gomez-Cortecero A."/>
            <person name="Harrison R.J."/>
            <person name="Armitage A.D."/>
        </authorList>
    </citation>
    <scope>NUCLEOTIDE SEQUENCE [LARGE SCALE GENOMIC DNA]</scope>
    <source>
        <strain evidence="1 2">R09/05</strain>
    </source>
</reference>
<dbReference type="EMBL" id="LKCW01000027">
    <property type="protein sequence ID" value="KPM43764.1"/>
    <property type="molecule type" value="Genomic_DNA"/>
</dbReference>
<protein>
    <recommendedName>
        <fullName evidence="3">F-box domain-containing protein</fullName>
    </recommendedName>
</protein>
<dbReference type="Proteomes" id="UP000050424">
    <property type="component" value="Unassembled WGS sequence"/>
</dbReference>
<dbReference type="OrthoDB" id="3637487at2759"/>